<evidence type="ECO:0000256" key="1">
    <source>
        <dbReference type="ARBA" id="ARBA00022884"/>
    </source>
</evidence>
<feature type="domain" description="HTH La-type RNA-binding" evidence="4">
    <location>
        <begin position="51"/>
        <end position="141"/>
    </location>
</feature>
<keyword evidence="1 2" id="KW-0694">RNA-binding</keyword>
<evidence type="ECO:0000256" key="2">
    <source>
        <dbReference type="PROSITE-ProRule" id="PRU00332"/>
    </source>
</evidence>
<dbReference type="EMBL" id="AP006852">
    <property type="protein sequence ID" value="BAE44833.1"/>
    <property type="molecule type" value="Genomic_DNA"/>
</dbReference>
<sequence>MMTPIPFIPFPPHTLPGVPGIPAQPFPIPHQHLQQHLQHQQYPPQQIPPPISPKQDPQQALIQQIDYYFSLENLIKDLYLRKNMDNEGWVNLKLILDFKRVKIIINGLLNGLEKEKKEGEEKEETNVTTTTNDNYDKIILESIKSCQNLEINYGKEIDENNDVKLEDVKLRVKDNYQQWLVPDN</sequence>
<dbReference type="Pfam" id="PF05383">
    <property type="entry name" value="La"/>
    <property type="match status" value="1"/>
</dbReference>
<name>G1UAC8_CANAX</name>
<dbReference type="CDD" id="cd07323">
    <property type="entry name" value="LAM"/>
    <property type="match status" value="1"/>
</dbReference>
<evidence type="ECO:0000256" key="3">
    <source>
        <dbReference type="SAM" id="MobiDB-lite"/>
    </source>
</evidence>
<dbReference type="PhylomeDB" id="G1UAC8"/>
<dbReference type="SMART" id="SM00715">
    <property type="entry name" value="LA"/>
    <property type="match status" value="1"/>
</dbReference>
<dbReference type="PROSITE" id="PS50961">
    <property type="entry name" value="HTH_LA"/>
    <property type="match status" value="1"/>
</dbReference>
<reference evidence="5" key="1">
    <citation type="journal article" date="2005" name="Genetics">
        <title>Sequence finishing and gene mapping for Candida albicans chromosome 7 and syntenic analysis against the Saccharomyces cerevisiae genome.</title>
        <authorList>
            <person name="Chibana H."/>
            <person name="Oka N."/>
            <person name="Nakayama H."/>
            <person name="Aoyama T."/>
            <person name="Magee B.B."/>
            <person name="Magee P.T."/>
            <person name="Mikami Y."/>
        </authorList>
    </citation>
    <scope>NUCLEOTIDE SEQUENCE</scope>
</reference>
<proteinExistence type="predicted"/>
<dbReference type="InterPro" id="IPR006630">
    <property type="entry name" value="La_HTH"/>
</dbReference>
<dbReference type="PANTHER" id="PTHR22792">
    <property type="entry name" value="LUPUS LA PROTEIN-RELATED"/>
    <property type="match status" value="1"/>
</dbReference>
<dbReference type="SUPFAM" id="SSF46785">
    <property type="entry name" value="Winged helix' DNA-binding domain"/>
    <property type="match status" value="1"/>
</dbReference>
<organism evidence="5">
    <name type="scientific">Candida albicans</name>
    <name type="common">Yeast</name>
    <dbReference type="NCBI Taxonomy" id="5476"/>
    <lineage>
        <taxon>Eukaryota</taxon>
        <taxon>Fungi</taxon>
        <taxon>Dikarya</taxon>
        <taxon>Ascomycota</taxon>
        <taxon>Saccharomycotina</taxon>
        <taxon>Pichiomycetes</taxon>
        <taxon>Debaryomycetaceae</taxon>
        <taxon>Candida/Lodderomyces clade</taxon>
        <taxon>Candida</taxon>
    </lineage>
</organism>
<protein>
    <submittedName>
        <fullName evidence="5">Uncharacterized protein CaJ7.0378</fullName>
    </submittedName>
</protein>
<feature type="compositionally biased region" description="Low complexity" evidence="3">
    <location>
        <begin position="29"/>
        <end position="44"/>
    </location>
</feature>
<dbReference type="SUPFAM" id="SSF81995">
    <property type="entry name" value="beta-sandwich domain of Sec23/24"/>
    <property type="match status" value="1"/>
</dbReference>
<feature type="region of interest" description="Disordered" evidence="3">
    <location>
        <begin position="24"/>
        <end position="56"/>
    </location>
</feature>
<evidence type="ECO:0000313" key="5">
    <source>
        <dbReference type="EMBL" id="BAE44833.1"/>
    </source>
</evidence>
<dbReference type="AlphaFoldDB" id="G1UAC8"/>
<evidence type="ECO:0000259" key="4">
    <source>
        <dbReference type="PROSITE" id="PS50961"/>
    </source>
</evidence>
<gene>
    <name evidence="5" type="primary">CaJ7.0378</name>
    <name evidence="5" type="ORF">CaO19.5126</name>
</gene>
<dbReference type="VEuPathDB" id="FungiDB:CAWG_05660"/>
<dbReference type="InterPro" id="IPR036390">
    <property type="entry name" value="WH_DNA-bd_sf"/>
</dbReference>
<dbReference type="InterPro" id="IPR045180">
    <property type="entry name" value="La_dom_prot"/>
</dbReference>
<dbReference type="Gene3D" id="1.10.10.10">
    <property type="entry name" value="Winged helix-like DNA-binding domain superfamily/Winged helix DNA-binding domain"/>
    <property type="match status" value="1"/>
</dbReference>
<dbReference type="InterPro" id="IPR036388">
    <property type="entry name" value="WH-like_DNA-bd_sf"/>
</dbReference>
<dbReference type="GO" id="GO:0003723">
    <property type="term" value="F:RNA binding"/>
    <property type="evidence" value="ECO:0007669"/>
    <property type="project" value="UniProtKB-UniRule"/>
</dbReference>
<accession>G1UAC8</accession>